<evidence type="ECO:0000313" key="5">
    <source>
        <dbReference type="EMBL" id="PJI93912.1"/>
    </source>
</evidence>
<accession>A0A2M8WSJ1</accession>
<dbReference type="RefSeq" id="WP_211289369.1">
    <property type="nucleotide sequence ID" value="NZ_PGTZ01000007.1"/>
</dbReference>
<feature type="domain" description="Methyltransferase" evidence="4">
    <location>
        <begin position="58"/>
        <end position="148"/>
    </location>
</feature>
<dbReference type="GO" id="GO:0032259">
    <property type="term" value="P:methylation"/>
    <property type="evidence" value="ECO:0007669"/>
    <property type="project" value="UniProtKB-KW"/>
</dbReference>
<evidence type="ECO:0000313" key="6">
    <source>
        <dbReference type="Proteomes" id="UP000231586"/>
    </source>
</evidence>
<keyword evidence="2 5" id="KW-0808">Transferase</keyword>
<comment type="caution">
    <text evidence="5">The sequence shown here is derived from an EMBL/GenBank/DDBJ whole genome shotgun (WGS) entry which is preliminary data.</text>
</comment>
<dbReference type="EMBL" id="PGTZ01000007">
    <property type="protein sequence ID" value="PJI93912.1"/>
    <property type="molecule type" value="Genomic_DNA"/>
</dbReference>
<protein>
    <submittedName>
        <fullName evidence="5">S-adenosylmethionine-dependent methyltransferase</fullName>
    </submittedName>
</protein>
<dbReference type="SUPFAM" id="SSF53335">
    <property type="entry name" value="S-adenosyl-L-methionine-dependent methyltransferases"/>
    <property type="match status" value="1"/>
</dbReference>
<proteinExistence type="predicted"/>
<dbReference type="GO" id="GO:0008168">
    <property type="term" value="F:methyltransferase activity"/>
    <property type="evidence" value="ECO:0007669"/>
    <property type="project" value="UniProtKB-KW"/>
</dbReference>
<keyword evidence="6" id="KW-1185">Reference proteome</keyword>
<evidence type="ECO:0000256" key="1">
    <source>
        <dbReference type="ARBA" id="ARBA00022603"/>
    </source>
</evidence>
<evidence type="ECO:0000256" key="2">
    <source>
        <dbReference type="ARBA" id="ARBA00022679"/>
    </source>
</evidence>
<dbReference type="InterPro" id="IPR041698">
    <property type="entry name" value="Methyltransf_25"/>
</dbReference>
<name>A0A2M8WSJ1_9MICO</name>
<keyword evidence="3" id="KW-0949">S-adenosyl-L-methionine</keyword>
<dbReference type="InterPro" id="IPR029063">
    <property type="entry name" value="SAM-dependent_MTases_sf"/>
</dbReference>
<dbReference type="Gene3D" id="3.40.50.150">
    <property type="entry name" value="Vaccinia Virus protein VP39"/>
    <property type="match status" value="1"/>
</dbReference>
<dbReference type="CDD" id="cd02440">
    <property type="entry name" value="AdoMet_MTases"/>
    <property type="match status" value="1"/>
</dbReference>
<dbReference type="PANTHER" id="PTHR43464">
    <property type="entry name" value="METHYLTRANSFERASE"/>
    <property type="match status" value="1"/>
</dbReference>
<evidence type="ECO:0000259" key="4">
    <source>
        <dbReference type="Pfam" id="PF13649"/>
    </source>
</evidence>
<dbReference type="Proteomes" id="UP000231586">
    <property type="component" value="Unassembled WGS sequence"/>
</dbReference>
<reference evidence="5 6" key="1">
    <citation type="submission" date="2017-11" db="EMBL/GenBank/DDBJ databases">
        <title>Genomic Encyclopedia of Archaeal and Bacterial Type Strains, Phase II (KMG-II): From Individual Species to Whole Genera.</title>
        <authorList>
            <person name="Goeker M."/>
        </authorList>
    </citation>
    <scope>NUCLEOTIDE SEQUENCE [LARGE SCALE GENOMIC DNA]</scope>
    <source>
        <strain evidence="5 6">DSM 22413</strain>
    </source>
</reference>
<dbReference type="AlphaFoldDB" id="A0A2M8WSJ1"/>
<evidence type="ECO:0000256" key="3">
    <source>
        <dbReference type="ARBA" id="ARBA00022691"/>
    </source>
</evidence>
<sequence length="264" mass="28204">MTGPRTHPAPDDLFSDRLAAWREYTATPWARIRYDVVGETLRRQCAAVRGARGDVLRVLDVGGGDGRDALPLALAGHDVTVVDPSAVWLDEAHGRAAAAGTRLTTVEGGLDDLPHGEWDLVLCHFVLRYRPAGADDVAALAARVRPGGRLSVVDVNPAGRVLRALVTGGPDAAAAELRAERAAVATFGTDARKVDADDVVAAAGAHGLREVARHGIRVANDLLTDDAAKSDPAYFDALRALELDLCDREPYRRVGFAWQVVLER</sequence>
<dbReference type="PANTHER" id="PTHR43464:SF19">
    <property type="entry name" value="UBIQUINONE BIOSYNTHESIS O-METHYLTRANSFERASE, MITOCHONDRIAL"/>
    <property type="match status" value="1"/>
</dbReference>
<keyword evidence="1 5" id="KW-0489">Methyltransferase</keyword>
<dbReference type="Pfam" id="PF13649">
    <property type="entry name" value="Methyltransf_25"/>
    <property type="match status" value="1"/>
</dbReference>
<organism evidence="5 6">
    <name type="scientific">Luteimicrobium subarcticum</name>
    <dbReference type="NCBI Taxonomy" id="620910"/>
    <lineage>
        <taxon>Bacteria</taxon>
        <taxon>Bacillati</taxon>
        <taxon>Actinomycetota</taxon>
        <taxon>Actinomycetes</taxon>
        <taxon>Micrococcales</taxon>
        <taxon>Luteimicrobium</taxon>
    </lineage>
</organism>
<gene>
    <name evidence="5" type="ORF">CLV34_1393</name>
</gene>